<evidence type="ECO:0000259" key="1">
    <source>
        <dbReference type="Pfam" id="PF13460"/>
    </source>
</evidence>
<dbReference type="AlphaFoldDB" id="A0A238W9N4"/>
<dbReference type="Proteomes" id="UP000198379">
    <property type="component" value="Unassembled WGS sequence"/>
</dbReference>
<reference evidence="2 3" key="1">
    <citation type="submission" date="2017-06" db="EMBL/GenBank/DDBJ databases">
        <authorList>
            <person name="Kim H.J."/>
            <person name="Triplett B.A."/>
        </authorList>
    </citation>
    <scope>NUCLEOTIDE SEQUENCE [LARGE SCALE GENOMIC DNA]</scope>
    <source>
        <strain evidence="2 3">DSM 25597</strain>
    </source>
</reference>
<evidence type="ECO:0000313" key="2">
    <source>
        <dbReference type="EMBL" id="SNR43208.1"/>
    </source>
</evidence>
<accession>A0A238W9N4</accession>
<dbReference type="InterPro" id="IPR051783">
    <property type="entry name" value="NAD(P)-dependent_oxidoreduct"/>
</dbReference>
<feature type="domain" description="NAD(P)-binding" evidence="1">
    <location>
        <begin position="11"/>
        <end position="193"/>
    </location>
</feature>
<name>A0A238W9N4_9FLAO</name>
<gene>
    <name evidence="2" type="ORF">SAMN06265376_101839</name>
</gene>
<dbReference type="GO" id="GO:0004029">
    <property type="term" value="F:aldehyde dehydrogenase (NAD+) activity"/>
    <property type="evidence" value="ECO:0007669"/>
    <property type="project" value="TreeGrafter"/>
</dbReference>
<keyword evidence="3" id="KW-1185">Reference proteome</keyword>
<dbReference type="OrthoDB" id="751203at2"/>
<dbReference type="RefSeq" id="WP_089370152.1">
    <property type="nucleotide sequence ID" value="NZ_BMEP01000002.1"/>
</dbReference>
<dbReference type="SUPFAM" id="SSF51735">
    <property type="entry name" value="NAD(P)-binding Rossmann-fold domains"/>
    <property type="match status" value="1"/>
</dbReference>
<organism evidence="2 3">
    <name type="scientific">Dokdonia pacifica</name>
    <dbReference type="NCBI Taxonomy" id="1627892"/>
    <lineage>
        <taxon>Bacteria</taxon>
        <taxon>Pseudomonadati</taxon>
        <taxon>Bacteroidota</taxon>
        <taxon>Flavobacteriia</taxon>
        <taxon>Flavobacteriales</taxon>
        <taxon>Flavobacteriaceae</taxon>
        <taxon>Dokdonia</taxon>
    </lineage>
</organism>
<sequence>MNKKITIAGLGWLGNAFASTLLSLGYTVKGSVTDTAKAQEMTRRGVAAYPIVLTETGVTGKIDTLLSDTDVLAIMIPPGLRRNTGANYALKMAHFLHEIENAAIKKVILISSTSVYDDAQGEVTEKDIPKPQSNAAKQLYDVEQIFFNTSAFETTIVRFGGLFGGSRNPVRFLAGRKGLSNGNAPVNMIHREDCIGILLSIIQKNAFGHIFNAVAPQHPTKREYYTAQAEKLDLTAPQYDEEGDVVFKKVDSTSVYDVLGYEFKVAL</sequence>
<proteinExistence type="predicted"/>
<dbReference type="PANTHER" id="PTHR48079">
    <property type="entry name" value="PROTEIN YEEZ"/>
    <property type="match status" value="1"/>
</dbReference>
<dbReference type="EMBL" id="FZNY01000001">
    <property type="protein sequence ID" value="SNR43208.1"/>
    <property type="molecule type" value="Genomic_DNA"/>
</dbReference>
<evidence type="ECO:0000313" key="3">
    <source>
        <dbReference type="Proteomes" id="UP000198379"/>
    </source>
</evidence>
<dbReference type="GO" id="GO:0005737">
    <property type="term" value="C:cytoplasm"/>
    <property type="evidence" value="ECO:0007669"/>
    <property type="project" value="TreeGrafter"/>
</dbReference>
<dbReference type="PANTHER" id="PTHR48079:SF6">
    <property type="entry name" value="NAD(P)-BINDING DOMAIN-CONTAINING PROTEIN-RELATED"/>
    <property type="match status" value="1"/>
</dbReference>
<dbReference type="Gene3D" id="3.40.50.720">
    <property type="entry name" value="NAD(P)-binding Rossmann-like Domain"/>
    <property type="match status" value="1"/>
</dbReference>
<protein>
    <submittedName>
        <fullName evidence="2">Nucleoside-diphosphate-sugar epimerase</fullName>
    </submittedName>
</protein>
<dbReference type="InterPro" id="IPR016040">
    <property type="entry name" value="NAD(P)-bd_dom"/>
</dbReference>
<dbReference type="Pfam" id="PF13460">
    <property type="entry name" value="NAD_binding_10"/>
    <property type="match status" value="1"/>
</dbReference>
<dbReference type="InterPro" id="IPR036291">
    <property type="entry name" value="NAD(P)-bd_dom_sf"/>
</dbReference>